<evidence type="ECO:0000256" key="3">
    <source>
        <dbReference type="ARBA" id="ARBA00009266"/>
    </source>
</evidence>
<evidence type="ECO:0000256" key="8">
    <source>
        <dbReference type="ARBA" id="ARBA00022824"/>
    </source>
</evidence>
<evidence type="ECO:0000256" key="1">
    <source>
        <dbReference type="ARBA" id="ARBA00004477"/>
    </source>
</evidence>
<evidence type="ECO:0000256" key="10">
    <source>
        <dbReference type="ARBA" id="ARBA00023136"/>
    </source>
</evidence>
<evidence type="ECO:0000256" key="6">
    <source>
        <dbReference type="ARBA" id="ARBA00022692"/>
    </source>
</evidence>
<feature type="transmembrane region" description="Helical" evidence="12">
    <location>
        <begin position="322"/>
        <end position="347"/>
    </location>
</feature>
<keyword evidence="9 12" id="KW-1133">Transmembrane helix</keyword>
<organism evidence="14 15">
    <name type="scientific">Plutella xylostella</name>
    <name type="common">Diamondback moth</name>
    <name type="synonym">Plutella maculipennis</name>
    <dbReference type="NCBI Taxonomy" id="51655"/>
    <lineage>
        <taxon>Eukaryota</taxon>
        <taxon>Metazoa</taxon>
        <taxon>Ecdysozoa</taxon>
        <taxon>Arthropoda</taxon>
        <taxon>Hexapoda</taxon>
        <taxon>Insecta</taxon>
        <taxon>Pterygota</taxon>
        <taxon>Neoptera</taxon>
        <taxon>Endopterygota</taxon>
        <taxon>Lepidoptera</taxon>
        <taxon>Glossata</taxon>
        <taxon>Ditrysia</taxon>
        <taxon>Yponomeutoidea</taxon>
        <taxon>Plutellidae</taxon>
        <taxon>Plutella</taxon>
    </lineage>
</organism>
<evidence type="ECO:0000256" key="5">
    <source>
        <dbReference type="ARBA" id="ARBA00022432"/>
    </source>
</evidence>
<comment type="similarity">
    <text evidence="3 11">Belongs to the glucose-6-phosphatase family.</text>
</comment>
<evidence type="ECO:0000256" key="9">
    <source>
        <dbReference type="ARBA" id="ARBA00022989"/>
    </source>
</evidence>
<evidence type="ECO:0000313" key="15">
    <source>
        <dbReference type="Proteomes" id="UP000823941"/>
    </source>
</evidence>
<dbReference type="Gene3D" id="1.20.144.10">
    <property type="entry name" value="Phosphatidic acid phosphatase type 2/haloperoxidase"/>
    <property type="match status" value="1"/>
</dbReference>
<feature type="transmembrane region" description="Helical" evidence="12">
    <location>
        <begin position="213"/>
        <end position="229"/>
    </location>
</feature>
<dbReference type="SUPFAM" id="SSF48317">
    <property type="entry name" value="Acid phosphatase/Vanadium-dependent haloperoxidase"/>
    <property type="match status" value="1"/>
</dbReference>
<dbReference type="InterPro" id="IPR000326">
    <property type="entry name" value="PAP2/HPO"/>
</dbReference>
<keyword evidence="8 11" id="KW-0256">Endoplasmic reticulum</keyword>
<feature type="domain" description="Phosphatidic acid phosphatase type 2/haloperoxidase" evidence="13">
    <location>
        <begin position="54"/>
        <end position="189"/>
    </location>
</feature>
<comment type="pathway">
    <text evidence="2 11">Carbohydrate biosynthesis; gluconeogenesis.</text>
</comment>
<protein>
    <recommendedName>
        <fullName evidence="4 11">Glucose-6-phosphatase</fullName>
        <ecNumber evidence="4 11">3.1.3.9</ecNumber>
    </recommendedName>
</protein>
<evidence type="ECO:0000313" key="14">
    <source>
        <dbReference type="EMBL" id="KAG7312784.1"/>
    </source>
</evidence>
<dbReference type="InterPro" id="IPR036938">
    <property type="entry name" value="PAP2/HPO_sf"/>
</dbReference>
<sequence length="356" mass="40859">MEAVYACGVICIEFIQSWFKNYAEYFENVNDLANPHHGFELFVPIVGIFDSVFASQYLLCMAFGSWLNAVLKWCFLEERPYWWVRETTYYKGQSHPTLAQTSQTCETGPGSPSGHSMIVAMELLLIVMWISHVMNDRKCYVWWWKHITYPICAVVLASTMLARLYVAAHFPHQVVLGAIIGAFLAPALCIYISDPAVWGHRRRDPLIQWRHTALALTAVVTACAVYWGLKCLHRDPMWSVQMAFRWCEVPENIHVSTTPVYALVQSTGSLLGWALAATAAVDKYRHNTKARSLIIATTVQFVFVYLTRYYQEIIPREKAWLYYLLNFVVYAAKPALFLRVTPFLAMLPFKQKVKTS</sequence>
<dbReference type="PANTHER" id="PTHR12591">
    <property type="entry name" value="GLUCOSE-6-PHOSPHATASE"/>
    <property type="match status" value="1"/>
</dbReference>
<keyword evidence="6 12" id="KW-0812">Transmembrane</keyword>
<evidence type="ECO:0000256" key="12">
    <source>
        <dbReference type="SAM" id="Phobius"/>
    </source>
</evidence>
<dbReference type="Pfam" id="PF01569">
    <property type="entry name" value="PAP2"/>
    <property type="match status" value="1"/>
</dbReference>
<proteinExistence type="inferred from homology"/>
<dbReference type="EMBL" id="JAHIBW010000002">
    <property type="protein sequence ID" value="KAG7312784.1"/>
    <property type="molecule type" value="Genomic_DNA"/>
</dbReference>
<dbReference type="EC" id="3.1.3.9" evidence="4 11"/>
<feature type="transmembrane region" description="Helical" evidence="12">
    <location>
        <begin position="147"/>
        <end position="168"/>
    </location>
</feature>
<reference evidence="14 15" key="1">
    <citation type="submission" date="2021-06" db="EMBL/GenBank/DDBJ databases">
        <title>A haploid diamondback moth (Plutella xylostella L.) genome assembly resolves 31 chromosomes and identifies a diamide resistance mutation.</title>
        <authorList>
            <person name="Ward C.M."/>
            <person name="Perry K.D."/>
            <person name="Baker G."/>
            <person name="Powis K."/>
            <person name="Heckel D.G."/>
            <person name="Baxter S.W."/>
        </authorList>
    </citation>
    <scope>NUCLEOTIDE SEQUENCE [LARGE SCALE GENOMIC DNA]</scope>
    <source>
        <strain evidence="14 15">LV</strain>
        <tissue evidence="14">Single pupa</tissue>
    </source>
</reference>
<keyword evidence="7 11" id="KW-0378">Hydrolase</keyword>
<evidence type="ECO:0000256" key="2">
    <source>
        <dbReference type="ARBA" id="ARBA00004742"/>
    </source>
</evidence>
<feature type="transmembrane region" description="Helical" evidence="12">
    <location>
        <begin position="293"/>
        <end position="310"/>
    </location>
</feature>
<dbReference type="PANTHER" id="PTHR12591:SF0">
    <property type="entry name" value="FI19814P1"/>
    <property type="match status" value="1"/>
</dbReference>
<dbReference type="PIRSF" id="PIRSF000905">
    <property type="entry name" value="Glucose-6-phosphatase"/>
    <property type="match status" value="1"/>
</dbReference>
<evidence type="ECO:0000256" key="7">
    <source>
        <dbReference type="ARBA" id="ARBA00022801"/>
    </source>
</evidence>
<keyword evidence="5 11" id="KW-0312">Gluconeogenesis</keyword>
<evidence type="ECO:0000259" key="13">
    <source>
        <dbReference type="SMART" id="SM00014"/>
    </source>
</evidence>
<evidence type="ECO:0000256" key="4">
    <source>
        <dbReference type="ARBA" id="ARBA00012634"/>
    </source>
</evidence>
<evidence type="ECO:0000256" key="11">
    <source>
        <dbReference type="PIRNR" id="PIRNR000905"/>
    </source>
</evidence>
<comment type="caution">
    <text evidence="14">The sequence shown here is derived from an EMBL/GenBank/DDBJ whole genome shotgun (WGS) entry which is preliminary data.</text>
</comment>
<feature type="transmembrane region" description="Helical" evidence="12">
    <location>
        <begin position="174"/>
        <end position="192"/>
    </location>
</feature>
<dbReference type="Proteomes" id="UP000823941">
    <property type="component" value="Chromosome 2"/>
</dbReference>
<gene>
    <name evidence="14" type="ORF">JYU34_001166</name>
</gene>
<comment type="subcellular location">
    <subcellularLocation>
        <location evidence="1">Endoplasmic reticulum membrane</location>
        <topology evidence="1">Multi-pass membrane protein</topology>
    </subcellularLocation>
</comment>
<name>A0ABQ7R656_PLUXY</name>
<dbReference type="InterPro" id="IPR016275">
    <property type="entry name" value="Glucose-6-phosphatase"/>
</dbReference>
<keyword evidence="10 11" id="KW-0472">Membrane</keyword>
<dbReference type="SMART" id="SM00014">
    <property type="entry name" value="acidPPc"/>
    <property type="match status" value="1"/>
</dbReference>
<keyword evidence="15" id="KW-1185">Reference proteome</keyword>
<accession>A0ABQ7R656</accession>